<keyword evidence="1" id="KW-1133">Transmembrane helix</keyword>
<evidence type="ECO:0008006" key="4">
    <source>
        <dbReference type="Google" id="ProtNLM"/>
    </source>
</evidence>
<feature type="transmembrane region" description="Helical" evidence="1">
    <location>
        <begin position="484"/>
        <end position="511"/>
    </location>
</feature>
<dbReference type="PANTHER" id="PTHR23302:SF43">
    <property type="entry name" value="TMC DOMAIN-CONTAINING PROTEIN"/>
    <property type="match status" value="1"/>
</dbReference>
<dbReference type="PANTHER" id="PTHR23302">
    <property type="entry name" value="TRANSMEMBRANE CHANNEL-RELATED"/>
    <property type="match status" value="1"/>
</dbReference>
<gene>
    <name evidence="2" type="ORF">CALMAC_LOCUS18524</name>
</gene>
<dbReference type="GO" id="GO:0008381">
    <property type="term" value="F:mechanosensitive monoatomic ion channel activity"/>
    <property type="evidence" value="ECO:0007669"/>
    <property type="project" value="TreeGrafter"/>
</dbReference>
<sequence>MPCCQDEMASIPQAAFATNKIRQREAARKFLECAQHDITPNYNDKYMNSIWGQYNRYSVHNLKKIMDNTATILNFSVQTESAPQANPPKLEKNYSGLSISFIPNKMYRPPVWQFNYEYPNENNEGDQHSNLNASLENWHSFSGMDKRELNTDQQGNGSNITHAESGPYAVPFTNRVHSIHRNRAYNASNNNHLLQSYQARTGAVDGRTLARQRQSGLITLENHANMIVAKMEQDPDLIEDSPESEELRKEALRDMPQCLTLKRCVKEKLSRSVNRKSKRKPISCWKSLKYKTDMLINKLWYDALKKIEGNFGSGVGSFFKFLRWIFILNSVISIVSFAFVVLPQITYSGDVNATTEDFHWHDVFTGEGYFTNTALYYGFYSSGSVTHFLTYSMKDAYFFTMIFIYFGCLCVFSYSVAKSYRKNFIETEGGTKNVYAHKVFCGWDYSIATKDAARLKHRAIYNELKELLYDAVHKKEDRSCFQNFLIFGLQLSMHVMILFLLIGIGSLVWFLMEKATAEDWSPIITAIAVNVIMTFAPIFFSVFIK</sequence>
<feature type="transmembrane region" description="Helical" evidence="1">
    <location>
        <begin position="321"/>
        <end position="342"/>
    </location>
</feature>
<dbReference type="EMBL" id="CAACVG010012880">
    <property type="protein sequence ID" value="VEN60991.1"/>
    <property type="molecule type" value="Genomic_DNA"/>
</dbReference>
<dbReference type="OrthoDB" id="6479173at2759"/>
<keyword evidence="1" id="KW-0472">Membrane</keyword>
<dbReference type="AlphaFoldDB" id="A0A653DL84"/>
<feature type="transmembrane region" description="Helical" evidence="1">
    <location>
        <begin position="396"/>
        <end position="417"/>
    </location>
</feature>
<organism evidence="2 3">
    <name type="scientific">Callosobruchus maculatus</name>
    <name type="common">Southern cowpea weevil</name>
    <name type="synonym">Pulse bruchid</name>
    <dbReference type="NCBI Taxonomy" id="64391"/>
    <lineage>
        <taxon>Eukaryota</taxon>
        <taxon>Metazoa</taxon>
        <taxon>Ecdysozoa</taxon>
        <taxon>Arthropoda</taxon>
        <taxon>Hexapoda</taxon>
        <taxon>Insecta</taxon>
        <taxon>Pterygota</taxon>
        <taxon>Neoptera</taxon>
        <taxon>Endopterygota</taxon>
        <taxon>Coleoptera</taxon>
        <taxon>Polyphaga</taxon>
        <taxon>Cucujiformia</taxon>
        <taxon>Chrysomeloidea</taxon>
        <taxon>Chrysomelidae</taxon>
        <taxon>Bruchinae</taxon>
        <taxon>Bruchini</taxon>
        <taxon>Callosobruchus</taxon>
    </lineage>
</organism>
<protein>
    <recommendedName>
        <fullName evidence="4">TMC domain-containing protein</fullName>
    </recommendedName>
</protein>
<evidence type="ECO:0000313" key="3">
    <source>
        <dbReference type="Proteomes" id="UP000410492"/>
    </source>
</evidence>
<proteinExistence type="predicted"/>
<dbReference type="GO" id="GO:0005886">
    <property type="term" value="C:plasma membrane"/>
    <property type="evidence" value="ECO:0007669"/>
    <property type="project" value="InterPro"/>
</dbReference>
<keyword evidence="3" id="KW-1185">Reference proteome</keyword>
<reference evidence="2 3" key="1">
    <citation type="submission" date="2019-01" db="EMBL/GenBank/DDBJ databases">
        <authorList>
            <person name="Sayadi A."/>
        </authorList>
    </citation>
    <scope>NUCLEOTIDE SEQUENCE [LARGE SCALE GENOMIC DNA]</scope>
</reference>
<evidence type="ECO:0000313" key="2">
    <source>
        <dbReference type="EMBL" id="VEN60991.1"/>
    </source>
</evidence>
<name>A0A653DL84_CALMS</name>
<feature type="transmembrane region" description="Helical" evidence="1">
    <location>
        <begin position="523"/>
        <end position="544"/>
    </location>
</feature>
<keyword evidence="1" id="KW-0812">Transmembrane</keyword>
<dbReference type="InterPro" id="IPR038900">
    <property type="entry name" value="TMC"/>
</dbReference>
<dbReference type="Proteomes" id="UP000410492">
    <property type="component" value="Unassembled WGS sequence"/>
</dbReference>
<evidence type="ECO:0000256" key="1">
    <source>
        <dbReference type="SAM" id="Phobius"/>
    </source>
</evidence>
<accession>A0A653DL84</accession>